<evidence type="ECO:0000313" key="2">
    <source>
        <dbReference type="Proteomes" id="UP000323082"/>
    </source>
</evidence>
<reference evidence="1 2" key="1">
    <citation type="journal article" date="2015" name="Int. J. Syst. Evol. Microbiol.">
        <title>Chryseobacterium sediminis sp. nov., isolated from a river sediment.</title>
        <authorList>
            <person name="Kampfer P."/>
            <person name="Busse H.J."/>
            <person name="McInroy J.A."/>
            <person name="Glaeser S.P."/>
        </authorList>
    </citation>
    <scope>NUCLEOTIDE SEQUENCE [LARGE SCALE GENOMIC DNA]</scope>
    <source>
        <strain evidence="1 2">IMT-174</strain>
    </source>
</reference>
<protein>
    <submittedName>
        <fullName evidence="1">Uncharacterized protein</fullName>
    </submittedName>
</protein>
<dbReference type="AlphaFoldDB" id="A0A5B2U8W5"/>
<accession>A0A5B2U8W5</accession>
<comment type="caution">
    <text evidence="1">The sequence shown here is derived from an EMBL/GenBank/DDBJ whole genome shotgun (WGS) entry which is preliminary data.</text>
</comment>
<evidence type="ECO:0000313" key="1">
    <source>
        <dbReference type="EMBL" id="KAA2222992.1"/>
    </source>
</evidence>
<organism evidence="1 2">
    <name type="scientific">Chryseobacterium sediminis</name>
    <dbReference type="NCBI Taxonomy" id="1679494"/>
    <lineage>
        <taxon>Bacteria</taxon>
        <taxon>Pseudomonadati</taxon>
        <taxon>Bacteroidota</taxon>
        <taxon>Flavobacteriia</taxon>
        <taxon>Flavobacteriales</taxon>
        <taxon>Weeksellaceae</taxon>
        <taxon>Chryseobacterium group</taxon>
        <taxon>Chryseobacterium</taxon>
    </lineage>
</organism>
<dbReference type="Proteomes" id="UP000323082">
    <property type="component" value="Unassembled WGS sequence"/>
</dbReference>
<name>A0A5B2U8W5_9FLAO</name>
<proteinExistence type="predicted"/>
<dbReference type="EMBL" id="VUNZ01000001">
    <property type="protein sequence ID" value="KAA2222992.1"/>
    <property type="molecule type" value="Genomic_DNA"/>
</dbReference>
<sequence length="60" mass="6830">MKQILVKIKEGQREFSVSDPEYTDLIKLIKKGLVKEIGATESSTIYVRITKQGLDYIEAN</sequence>
<gene>
    <name evidence="1" type="ORF">FW780_01970</name>
</gene>
<dbReference type="RefSeq" id="WP_149831956.1">
    <property type="nucleotide sequence ID" value="NZ_VUNZ01000001.1"/>
</dbReference>